<dbReference type="InterPro" id="IPR014044">
    <property type="entry name" value="CAP_dom"/>
</dbReference>
<dbReference type="EMBL" id="ML994621">
    <property type="protein sequence ID" value="KAF2189378.1"/>
    <property type="molecule type" value="Genomic_DNA"/>
</dbReference>
<dbReference type="Gene3D" id="3.40.33.10">
    <property type="entry name" value="CAP"/>
    <property type="match status" value="1"/>
</dbReference>
<feature type="domain" description="SCP" evidence="1">
    <location>
        <begin position="28"/>
        <end position="165"/>
    </location>
</feature>
<evidence type="ECO:0000313" key="3">
    <source>
        <dbReference type="Proteomes" id="UP000800200"/>
    </source>
</evidence>
<accession>A0A6A6EFG4</accession>
<dbReference type="PRINTS" id="PR00837">
    <property type="entry name" value="V5TPXLIKE"/>
</dbReference>
<proteinExistence type="predicted"/>
<dbReference type="SUPFAM" id="SSF55797">
    <property type="entry name" value="PR-1-like"/>
    <property type="match status" value="1"/>
</dbReference>
<name>A0A6A6EFG4_9PEZI</name>
<dbReference type="AlphaFoldDB" id="A0A6A6EFG4"/>
<keyword evidence="3" id="KW-1185">Reference proteome</keyword>
<reference evidence="2" key="1">
    <citation type="journal article" date="2020" name="Stud. Mycol.">
        <title>101 Dothideomycetes genomes: a test case for predicting lifestyles and emergence of pathogens.</title>
        <authorList>
            <person name="Haridas S."/>
            <person name="Albert R."/>
            <person name="Binder M."/>
            <person name="Bloem J."/>
            <person name="Labutti K."/>
            <person name="Salamov A."/>
            <person name="Andreopoulos B."/>
            <person name="Baker S."/>
            <person name="Barry K."/>
            <person name="Bills G."/>
            <person name="Bluhm B."/>
            <person name="Cannon C."/>
            <person name="Castanera R."/>
            <person name="Culley D."/>
            <person name="Daum C."/>
            <person name="Ezra D."/>
            <person name="Gonzalez J."/>
            <person name="Henrissat B."/>
            <person name="Kuo A."/>
            <person name="Liang C."/>
            <person name="Lipzen A."/>
            <person name="Lutzoni F."/>
            <person name="Magnuson J."/>
            <person name="Mondo S."/>
            <person name="Nolan M."/>
            <person name="Ohm R."/>
            <person name="Pangilinan J."/>
            <person name="Park H.-J."/>
            <person name="Ramirez L."/>
            <person name="Alfaro M."/>
            <person name="Sun H."/>
            <person name="Tritt A."/>
            <person name="Yoshinaga Y."/>
            <person name="Zwiers L.-H."/>
            <person name="Turgeon B."/>
            <person name="Goodwin S."/>
            <person name="Spatafora J."/>
            <person name="Crous P."/>
            <person name="Grigoriev I."/>
        </authorList>
    </citation>
    <scope>NUCLEOTIDE SEQUENCE</scope>
    <source>
        <strain evidence="2">CBS 207.26</strain>
    </source>
</reference>
<dbReference type="PRINTS" id="PR00838">
    <property type="entry name" value="V5ALLERGEN"/>
</dbReference>
<evidence type="ECO:0000259" key="1">
    <source>
        <dbReference type="SMART" id="SM00198"/>
    </source>
</evidence>
<protein>
    <submittedName>
        <fullName evidence="2">PR-1-like protein</fullName>
    </submittedName>
</protein>
<dbReference type="Pfam" id="PF00188">
    <property type="entry name" value="CAP"/>
    <property type="match status" value="1"/>
</dbReference>
<sequence length="223" mass="25088">MHLPTFAQALVPLTAPYVFVAPGINDGNFQKAVLNTHNADRAKHGVPALIWDNKLAQFAQNWANNCEFKHSGGPYGENLYGSWTTGSFDFIKQTQSGIHNGWYDEIKKYDFNKPGFSMETGHFTQMVWKSSKRIGCAWNTNTCKSNGMNFYKLVCEYDPRGNIVGGNHFKDNVPKPIKKADAEELEGELDLSSFQEEEINPVEQSVQIMVQIMESAESDIVEL</sequence>
<dbReference type="InterPro" id="IPR018244">
    <property type="entry name" value="Allrgn_V5/Tpx1_CS"/>
</dbReference>
<dbReference type="FunFam" id="3.40.33.10:FF:000010">
    <property type="entry name" value="Predicted protein"/>
    <property type="match status" value="1"/>
</dbReference>
<dbReference type="InterPro" id="IPR035940">
    <property type="entry name" value="CAP_sf"/>
</dbReference>
<evidence type="ECO:0000313" key="2">
    <source>
        <dbReference type="EMBL" id="KAF2189378.1"/>
    </source>
</evidence>
<dbReference type="InterPro" id="IPR001283">
    <property type="entry name" value="CRISP-related"/>
</dbReference>
<dbReference type="GO" id="GO:0005576">
    <property type="term" value="C:extracellular region"/>
    <property type="evidence" value="ECO:0007669"/>
    <property type="project" value="InterPro"/>
</dbReference>
<dbReference type="Proteomes" id="UP000800200">
    <property type="component" value="Unassembled WGS sequence"/>
</dbReference>
<dbReference type="SMART" id="SM00198">
    <property type="entry name" value="SCP"/>
    <property type="match status" value="1"/>
</dbReference>
<dbReference type="PANTHER" id="PTHR10334">
    <property type="entry name" value="CYSTEINE-RICH SECRETORY PROTEIN-RELATED"/>
    <property type="match status" value="1"/>
</dbReference>
<dbReference type="InterPro" id="IPR002413">
    <property type="entry name" value="V5_allergen-like"/>
</dbReference>
<organism evidence="2 3">
    <name type="scientific">Zopfia rhizophila CBS 207.26</name>
    <dbReference type="NCBI Taxonomy" id="1314779"/>
    <lineage>
        <taxon>Eukaryota</taxon>
        <taxon>Fungi</taxon>
        <taxon>Dikarya</taxon>
        <taxon>Ascomycota</taxon>
        <taxon>Pezizomycotina</taxon>
        <taxon>Dothideomycetes</taxon>
        <taxon>Dothideomycetes incertae sedis</taxon>
        <taxon>Zopfiaceae</taxon>
        <taxon>Zopfia</taxon>
    </lineage>
</organism>
<dbReference type="OrthoDB" id="337038at2759"/>
<dbReference type="PROSITE" id="PS01009">
    <property type="entry name" value="CRISP_1"/>
    <property type="match status" value="1"/>
</dbReference>
<gene>
    <name evidence="2" type="ORF">K469DRAFT_659531</name>
</gene>